<sequence>MTMPEESGGKTQDTDQVLPDTQDESRREPDTRREMEAKLEEAMEEAGTERDDFGES</sequence>
<dbReference type="EMBL" id="JBHTHR010000684">
    <property type="protein sequence ID" value="MFD0803001.1"/>
    <property type="molecule type" value="Genomic_DNA"/>
</dbReference>
<organism evidence="2 3">
    <name type="scientific">Streptomonospora algeriensis</name>
    <dbReference type="NCBI Taxonomy" id="995084"/>
    <lineage>
        <taxon>Bacteria</taxon>
        <taxon>Bacillati</taxon>
        <taxon>Actinomycetota</taxon>
        <taxon>Actinomycetes</taxon>
        <taxon>Streptosporangiales</taxon>
        <taxon>Nocardiopsidaceae</taxon>
        <taxon>Streptomonospora</taxon>
    </lineage>
</organism>
<proteinExistence type="predicted"/>
<keyword evidence="3" id="KW-1185">Reference proteome</keyword>
<evidence type="ECO:0000256" key="1">
    <source>
        <dbReference type="SAM" id="MobiDB-lite"/>
    </source>
</evidence>
<name>A0ABW3BJI7_9ACTN</name>
<feature type="compositionally biased region" description="Basic and acidic residues" evidence="1">
    <location>
        <begin position="23"/>
        <end position="56"/>
    </location>
</feature>
<dbReference type="Proteomes" id="UP001596956">
    <property type="component" value="Unassembled WGS sequence"/>
</dbReference>
<evidence type="ECO:0000313" key="2">
    <source>
        <dbReference type="EMBL" id="MFD0803001.1"/>
    </source>
</evidence>
<gene>
    <name evidence="2" type="ORF">ACFQZU_16965</name>
</gene>
<reference evidence="3" key="1">
    <citation type="journal article" date="2019" name="Int. J. Syst. Evol. Microbiol.">
        <title>The Global Catalogue of Microorganisms (GCM) 10K type strain sequencing project: providing services to taxonomists for standard genome sequencing and annotation.</title>
        <authorList>
            <consortium name="The Broad Institute Genomics Platform"/>
            <consortium name="The Broad Institute Genome Sequencing Center for Infectious Disease"/>
            <person name="Wu L."/>
            <person name="Ma J."/>
        </authorList>
    </citation>
    <scope>NUCLEOTIDE SEQUENCE [LARGE SCALE GENOMIC DNA]</scope>
    <source>
        <strain evidence="3">CCUG 63369</strain>
    </source>
</reference>
<accession>A0ABW3BJI7</accession>
<evidence type="ECO:0000313" key="3">
    <source>
        <dbReference type="Proteomes" id="UP001596956"/>
    </source>
</evidence>
<comment type="caution">
    <text evidence="2">The sequence shown here is derived from an EMBL/GenBank/DDBJ whole genome shotgun (WGS) entry which is preliminary data.</text>
</comment>
<protein>
    <submittedName>
        <fullName evidence="2">Uncharacterized protein</fullName>
    </submittedName>
</protein>
<feature type="region of interest" description="Disordered" evidence="1">
    <location>
        <begin position="1"/>
        <end position="56"/>
    </location>
</feature>